<evidence type="ECO:0000259" key="1">
    <source>
        <dbReference type="SMART" id="SM00474"/>
    </source>
</evidence>
<dbReference type="InterPro" id="IPR002562">
    <property type="entry name" value="3'-5'_exonuclease_dom"/>
</dbReference>
<dbReference type="SUPFAM" id="SSF53098">
    <property type="entry name" value="Ribonuclease H-like"/>
    <property type="match status" value="1"/>
</dbReference>
<protein>
    <recommendedName>
        <fullName evidence="1">3'-5' exonuclease domain-containing protein</fullName>
    </recommendedName>
</protein>
<sequence>MPEGVEGFELHYIPEVGPGMGELLDLLMRQPVLGVDLETTGLDPHTARPRLLSLAGERFAVVVDLFRVPLEVFRPLFSWEEGPLLVGHNLKFDLLFLLKAGVWRASGKRLWDTGLAHQVLHAQARMPALKDLAPGLDKTLQTSDWGGPLSSEQVAYAGLDAVVPLSLYGEQKKRARAMGLEKVLEVEHRALPAVAWMELRGVPFAPELWEEAAREAERFRVPFRFGTPGRSHQS</sequence>
<evidence type="ECO:0000313" key="2">
    <source>
        <dbReference type="EMBL" id="BCZ86494.1"/>
    </source>
</evidence>
<reference evidence="2" key="1">
    <citation type="submission" date="2021-07" db="EMBL/GenBank/DDBJ databases">
        <title>Complete genome sequences of four Thermus thermophilus strains isolated from Arima Hot Spring in Japan.</title>
        <authorList>
            <person name="Tomariguchi N."/>
            <person name="Ueno Y."/>
            <person name="Miyazaki K."/>
        </authorList>
    </citation>
    <scope>NUCLEOTIDE SEQUENCE</scope>
    <source>
        <strain evidence="2">AA1-1</strain>
    </source>
</reference>
<name>A0AAD1KTJ5_THETH</name>
<dbReference type="InterPro" id="IPR036397">
    <property type="entry name" value="RNaseH_sf"/>
</dbReference>
<dbReference type="EMBL" id="AP024926">
    <property type="protein sequence ID" value="BCZ86494.1"/>
    <property type="molecule type" value="Genomic_DNA"/>
</dbReference>
<dbReference type="AlphaFoldDB" id="A0AAD1KTJ5"/>
<dbReference type="InterPro" id="IPR012337">
    <property type="entry name" value="RNaseH-like_sf"/>
</dbReference>
<proteinExistence type="predicted"/>
<dbReference type="Gene3D" id="3.30.420.10">
    <property type="entry name" value="Ribonuclease H-like superfamily/Ribonuclease H"/>
    <property type="match status" value="1"/>
</dbReference>
<accession>A0AAD1KTJ5</accession>
<feature type="domain" description="3'-5' exonuclease" evidence="1">
    <location>
        <begin position="14"/>
        <end position="176"/>
    </location>
</feature>
<evidence type="ECO:0000313" key="3">
    <source>
        <dbReference type="Proteomes" id="UP000825379"/>
    </source>
</evidence>
<dbReference type="GO" id="GO:0008408">
    <property type="term" value="F:3'-5' exonuclease activity"/>
    <property type="evidence" value="ECO:0007669"/>
    <property type="project" value="InterPro"/>
</dbReference>
<gene>
    <name evidence="2" type="ORF">TthAA11_06760</name>
</gene>
<dbReference type="Pfam" id="PF01612">
    <property type="entry name" value="DNA_pol_A_exo1"/>
    <property type="match status" value="1"/>
</dbReference>
<organism evidence="2 3">
    <name type="scientific">Thermus thermophilus</name>
    <dbReference type="NCBI Taxonomy" id="274"/>
    <lineage>
        <taxon>Bacteria</taxon>
        <taxon>Thermotogati</taxon>
        <taxon>Deinococcota</taxon>
        <taxon>Deinococci</taxon>
        <taxon>Thermales</taxon>
        <taxon>Thermaceae</taxon>
        <taxon>Thermus</taxon>
    </lineage>
</organism>
<dbReference type="SMART" id="SM00474">
    <property type="entry name" value="35EXOc"/>
    <property type="match status" value="1"/>
</dbReference>
<dbReference type="Proteomes" id="UP000825379">
    <property type="component" value="Chromosome"/>
</dbReference>
<dbReference type="GO" id="GO:0003676">
    <property type="term" value="F:nucleic acid binding"/>
    <property type="evidence" value="ECO:0007669"/>
    <property type="project" value="InterPro"/>
</dbReference>
<dbReference type="GO" id="GO:0006139">
    <property type="term" value="P:nucleobase-containing compound metabolic process"/>
    <property type="evidence" value="ECO:0007669"/>
    <property type="project" value="InterPro"/>
</dbReference>